<feature type="chain" id="PRO_5001717981" description="Secreted protein" evidence="2">
    <location>
        <begin position="25"/>
        <end position="74"/>
    </location>
</feature>
<keyword evidence="2" id="KW-0732">Signal</keyword>
<organism evidence="3 4">
    <name type="scientific">Pseudomonas alkylphenolica</name>
    <dbReference type="NCBI Taxonomy" id="237609"/>
    <lineage>
        <taxon>Bacteria</taxon>
        <taxon>Pseudomonadati</taxon>
        <taxon>Pseudomonadota</taxon>
        <taxon>Gammaproteobacteria</taxon>
        <taxon>Pseudomonadales</taxon>
        <taxon>Pseudomonadaceae</taxon>
        <taxon>Pseudomonas</taxon>
    </lineage>
</organism>
<dbReference type="Proteomes" id="UP000028931">
    <property type="component" value="Chromosome"/>
</dbReference>
<feature type="region of interest" description="Disordered" evidence="1">
    <location>
        <begin position="47"/>
        <end position="74"/>
    </location>
</feature>
<sequence length="74" mass="7688">MSNSMGVASVFVLSSLLLSPLTMAEESQAFIARNAELAVVHEQAREAFAAQSEQGSKPAEQTASKVSSSDAAES</sequence>
<evidence type="ECO:0000313" key="4">
    <source>
        <dbReference type="Proteomes" id="UP000028931"/>
    </source>
</evidence>
<proteinExistence type="predicted"/>
<dbReference type="KEGG" id="palk:PSAKL28_08270"/>
<evidence type="ECO:0000256" key="2">
    <source>
        <dbReference type="SAM" id="SignalP"/>
    </source>
</evidence>
<dbReference type="EMBL" id="CP009048">
    <property type="protein sequence ID" value="AIL60058.1"/>
    <property type="molecule type" value="Genomic_DNA"/>
</dbReference>
<evidence type="ECO:0000256" key="1">
    <source>
        <dbReference type="SAM" id="MobiDB-lite"/>
    </source>
</evidence>
<accession>A0A077F3R5</accession>
<dbReference type="AlphaFoldDB" id="A0A077F3R5"/>
<evidence type="ECO:0000313" key="3">
    <source>
        <dbReference type="EMBL" id="AIL60058.1"/>
    </source>
</evidence>
<dbReference type="RefSeq" id="WP_038607000.1">
    <property type="nucleotide sequence ID" value="NZ_CP009048.1"/>
</dbReference>
<gene>
    <name evidence="3" type="ORF">PSAKL28_08270</name>
</gene>
<dbReference type="OrthoDB" id="7030781at2"/>
<reference evidence="3 4" key="1">
    <citation type="submission" date="2014-07" db="EMBL/GenBank/DDBJ databases">
        <authorList>
            <person name="Lee K."/>
            <person name="Lim J.Y."/>
            <person name="Hwang I."/>
        </authorList>
    </citation>
    <scope>NUCLEOTIDE SEQUENCE [LARGE SCALE GENOMIC DNA]</scope>
    <source>
        <strain evidence="3 4">KL28</strain>
    </source>
</reference>
<feature type="compositionally biased region" description="Polar residues" evidence="1">
    <location>
        <begin position="51"/>
        <end position="74"/>
    </location>
</feature>
<feature type="signal peptide" evidence="2">
    <location>
        <begin position="1"/>
        <end position="24"/>
    </location>
</feature>
<name>A0A077F3R5_9PSED</name>
<evidence type="ECO:0008006" key="5">
    <source>
        <dbReference type="Google" id="ProtNLM"/>
    </source>
</evidence>
<protein>
    <recommendedName>
        <fullName evidence="5">Secreted protein</fullName>
    </recommendedName>
</protein>
<dbReference type="HOGENOM" id="CLU_179316_0_0_6"/>